<evidence type="ECO:0000313" key="1">
    <source>
        <dbReference type="EMBL" id="KJH82117.1"/>
    </source>
</evidence>
<gene>
    <name evidence="1" type="ORF">UF78_10235</name>
</gene>
<organism evidence="1 2">
    <name type="scientific">Stutzerimonas stutzeri</name>
    <name type="common">Pseudomonas stutzeri</name>
    <dbReference type="NCBI Taxonomy" id="316"/>
    <lineage>
        <taxon>Bacteria</taxon>
        <taxon>Pseudomonadati</taxon>
        <taxon>Pseudomonadota</taxon>
        <taxon>Gammaproteobacteria</taxon>
        <taxon>Pseudomonadales</taxon>
        <taxon>Pseudomonadaceae</taxon>
        <taxon>Stutzerimonas</taxon>
    </lineage>
</organism>
<protein>
    <submittedName>
        <fullName evidence="1">Uncharacterized protein</fullName>
    </submittedName>
</protein>
<sequence length="87" mass="9726">MVMLAVEIKANILAGFRVGDLRLVPFRSHLQLFHFVPIAFAIGNRRIETEGHVTIAKLFGDKRGACLHQADGCVWVARIVRMMLANP</sequence>
<dbReference type="Proteomes" id="UP000032487">
    <property type="component" value="Unassembled WGS sequence"/>
</dbReference>
<dbReference type="EMBL" id="JYHV01000016">
    <property type="protein sequence ID" value="KJH82117.1"/>
    <property type="molecule type" value="Genomic_DNA"/>
</dbReference>
<accession>A0A0D9AMZ4</accession>
<name>A0A0D9AMZ4_STUST</name>
<evidence type="ECO:0000313" key="2">
    <source>
        <dbReference type="Proteomes" id="UP000032487"/>
    </source>
</evidence>
<reference evidence="1 2" key="1">
    <citation type="submission" date="2015-02" db="EMBL/GenBank/DDBJ databases">
        <title>Draft genome sequence of Pseudomonas stutzeri NT0128 isolated from wheat (Triticum turgidum) rhizosphere.</title>
        <authorList>
            <person name="Tovi N."/>
            <person name="Frenk S."/>
            <person name="Hadar Y."/>
            <person name="Minz D."/>
        </authorList>
    </citation>
    <scope>NUCLEOTIDE SEQUENCE [LARGE SCALE GENOMIC DNA]</scope>
    <source>
        <strain evidence="1 2">NT0128</strain>
    </source>
</reference>
<proteinExistence type="predicted"/>
<dbReference type="AlphaFoldDB" id="A0A0D9AMZ4"/>
<comment type="caution">
    <text evidence="1">The sequence shown here is derived from an EMBL/GenBank/DDBJ whole genome shotgun (WGS) entry which is preliminary data.</text>
</comment>